<dbReference type="GO" id="GO:0043565">
    <property type="term" value="F:sequence-specific DNA binding"/>
    <property type="evidence" value="ECO:0007669"/>
    <property type="project" value="TreeGrafter"/>
</dbReference>
<dbReference type="PROSITE" id="PS50931">
    <property type="entry name" value="HTH_LYSR"/>
    <property type="match status" value="1"/>
</dbReference>
<dbReference type="PANTHER" id="PTHR30427:SF1">
    <property type="entry name" value="TRANSCRIPTIONAL ACTIVATOR PROTEIN LYSR"/>
    <property type="match status" value="1"/>
</dbReference>
<dbReference type="GO" id="GO:0003700">
    <property type="term" value="F:DNA-binding transcription factor activity"/>
    <property type="evidence" value="ECO:0007669"/>
    <property type="project" value="InterPro"/>
</dbReference>
<evidence type="ECO:0000256" key="4">
    <source>
        <dbReference type="ARBA" id="ARBA00023163"/>
    </source>
</evidence>
<dbReference type="RefSeq" id="WP_076699803.1">
    <property type="nucleotide sequence ID" value="NZ_CP015093.1"/>
</dbReference>
<dbReference type="Gene3D" id="1.10.10.10">
    <property type="entry name" value="Winged helix-like DNA-binding domain superfamily/Winged helix DNA-binding domain"/>
    <property type="match status" value="1"/>
</dbReference>
<dbReference type="InterPro" id="IPR036390">
    <property type="entry name" value="WH_DNA-bd_sf"/>
</dbReference>
<organism evidence="6 7">
    <name type="scientific">Salipiger abyssi</name>
    <dbReference type="NCBI Taxonomy" id="1250539"/>
    <lineage>
        <taxon>Bacteria</taxon>
        <taxon>Pseudomonadati</taxon>
        <taxon>Pseudomonadota</taxon>
        <taxon>Alphaproteobacteria</taxon>
        <taxon>Rhodobacterales</taxon>
        <taxon>Roseobacteraceae</taxon>
        <taxon>Salipiger</taxon>
    </lineage>
</organism>
<keyword evidence="4" id="KW-0804">Transcription</keyword>
<evidence type="ECO:0000313" key="6">
    <source>
        <dbReference type="EMBL" id="APZ52912.1"/>
    </source>
</evidence>
<feature type="domain" description="HTH lysR-type" evidence="5">
    <location>
        <begin position="1"/>
        <end position="58"/>
    </location>
</feature>
<dbReference type="InterPro" id="IPR005119">
    <property type="entry name" value="LysR_subst-bd"/>
</dbReference>
<dbReference type="SUPFAM" id="SSF46785">
    <property type="entry name" value="Winged helix' DNA-binding domain"/>
    <property type="match status" value="1"/>
</dbReference>
<keyword evidence="3" id="KW-0238">DNA-binding</keyword>
<dbReference type="InterPro" id="IPR000847">
    <property type="entry name" value="LysR_HTH_N"/>
</dbReference>
<keyword evidence="7" id="KW-1185">Reference proteome</keyword>
<dbReference type="Pfam" id="PF03466">
    <property type="entry name" value="LysR_substrate"/>
    <property type="match status" value="1"/>
</dbReference>
<dbReference type="EMBL" id="CP015093">
    <property type="protein sequence ID" value="APZ52912.1"/>
    <property type="molecule type" value="Genomic_DNA"/>
</dbReference>
<dbReference type="AlphaFoldDB" id="A0A1P8UU57"/>
<dbReference type="Proteomes" id="UP000187059">
    <property type="component" value="Chromosome"/>
</dbReference>
<sequence>MNRKDLATFLKVAETGSVTLAAEMLGRSQPSVTRCLQDLDASLGFALFERAGRRISLTAEGVAFEEEARRLLAMFEDLPARTLARARGTEQPMSISATYALGTGLVPHALARWPEADRPGEVRLIQAAPNAVAQDLLSGNARIGLASLPLDVPGVHAERMFSAPLVAAMPESRADEFPEETPVSLAQIASDTLVTMLDQTRLQGRIRQALDAAGVHPARAVRANSSVSTLQFTRLTGATAIVEPVTAYGTAPKGVILRPLAEEVDFTFGFFAAGGAAGARGTSDFFDLCEAALFDLVPRVRRIDDGANFQDRD</sequence>
<dbReference type="OrthoDB" id="7260751at2"/>
<dbReference type="PANTHER" id="PTHR30427">
    <property type="entry name" value="TRANSCRIPTIONAL ACTIVATOR PROTEIN LYSR"/>
    <property type="match status" value="1"/>
</dbReference>
<keyword evidence="2" id="KW-0805">Transcription regulation</keyword>
<proteinExistence type="inferred from homology"/>
<evidence type="ECO:0000256" key="2">
    <source>
        <dbReference type="ARBA" id="ARBA00023015"/>
    </source>
</evidence>
<evidence type="ECO:0000259" key="5">
    <source>
        <dbReference type="PROSITE" id="PS50931"/>
    </source>
</evidence>
<gene>
    <name evidence="6" type="ORF">Ga0080574_TMP2578</name>
</gene>
<protein>
    <submittedName>
        <fullName evidence="6">Transcriptional regulator</fullName>
    </submittedName>
</protein>
<evidence type="ECO:0000256" key="1">
    <source>
        <dbReference type="ARBA" id="ARBA00009437"/>
    </source>
</evidence>
<dbReference type="STRING" id="1250539.Ga0080574_TMP2578"/>
<dbReference type="InterPro" id="IPR036388">
    <property type="entry name" value="WH-like_DNA-bd_sf"/>
</dbReference>
<evidence type="ECO:0000313" key="7">
    <source>
        <dbReference type="Proteomes" id="UP000187059"/>
    </source>
</evidence>
<dbReference type="SUPFAM" id="SSF53850">
    <property type="entry name" value="Periplasmic binding protein-like II"/>
    <property type="match status" value="1"/>
</dbReference>
<dbReference type="Pfam" id="PF00126">
    <property type="entry name" value="HTH_1"/>
    <property type="match status" value="1"/>
</dbReference>
<accession>A0A1P8UU57</accession>
<reference evidence="6 7" key="1">
    <citation type="submission" date="2016-04" db="EMBL/GenBank/DDBJ databases">
        <title>Deep-sea bacteria in the southern Pacific.</title>
        <authorList>
            <person name="Tang K."/>
        </authorList>
    </citation>
    <scope>NUCLEOTIDE SEQUENCE [LARGE SCALE GENOMIC DNA]</scope>
    <source>
        <strain evidence="6 7">JLT2014</strain>
    </source>
</reference>
<dbReference type="KEGG" id="paby:Ga0080574_TMP2578"/>
<dbReference type="Gene3D" id="3.40.190.10">
    <property type="entry name" value="Periplasmic binding protein-like II"/>
    <property type="match status" value="2"/>
</dbReference>
<comment type="similarity">
    <text evidence="1">Belongs to the LysR transcriptional regulatory family.</text>
</comment>
<evidence type="ECO:0000256" key="3">
    <source>
        <dbReference type="ARBA" id="ARBA00023125"/>
    </source>
</evidence>
<name>A0A1P8UU57_9RHOB</name>
<dbReference type="GO" id="GO:0010628">
    <property type="term" value="P:positive regulation of gene expression"/>
    <property type="evidence" value="ECO:0007669"/>
    <property type="project" value="TreeGrafter"/>
</dbReference>